<dbReference type="RefSeq" id="WP_388002886.1">
    <property type="nucleotide sequence ID" value="NZ_JBHUEE010000002.1"/>
</dbReference>
<feature type="transmembrane region" description="Helical" evidence="9">
    <location>
        <begin position="137"/>
        <end position="156"/>
    </location>
</feature>
<organism evidence="11 12">
    <name type="scientific">Georgenia deserti</name>
    <dbReference type="NCBI Taxonomy" id="2093781"/>
    <lineage>
        <taxon>Bacteria</taxon>
        <taxon>Bacillati</taxon>
        <taxon>Actinomycetota</taxon>
        <taxon>Actinomycetes</taxon>
        <taxon>Micrococcales</taxon>
        <taxon>Bogoriellaceae</taxon>
        <taxon>Georgenia</taxon>
    </lineage>
</organism>
<evidence type="ECO:0000256" key="4">
    <source>
        <dbReference type="ARBA" id="ARBA00022679"/>
    </source>
</evidence>
<sequence length="427" mass="44520">MGASVTSARLAASRRQREVPVEVATGARLRLWSRVWRYLLVLVIAIGGFSATLVAAFEAGDAVVRGSLAARLGGPEPLVVLDAAVGLAVMALLPWRRRAPVLVGVVTGLATGVSVTAAGPATLAAVSMATARDPVRLAVVGASWLTGGLLYEYLVVPSGTPLWVTVLAAVAGYAICAAIGMYVGARRELIATLYDRALTAERERSLHVAAAQAAERTRIAREMHDVLAHRISLVAMHAGGLAYRADLGRDETRQAATVIQDTARQALTELRQVLGVLRDDDTAAVEPPQPTLALLENLVEEVRAAGVEVEVASLPESGLASLPPVVSRTAYRIVQEALTNARKHAPGAPVRVAVSGRPGGLLTLEVRNRLTDAAGGAPTPGSGTGLTGLAERAGLAGGTLEHGTEPAADAGHEFVLRAWLPWEGEER</sequence>
<dbReference type="EC" id="2.7.13.3" evidence="2"/>
<gene>
    <name evidence="11" type="ORF">ACFSE6_04960</name>
</gene>
<dbReference type="Proteomes" id="UP001597277">
    <property type="component" value="Unassembled WGS sequence"/>
</dbReference>
<dbReference type="CDD" id="cd16917">
    <property type="entry name" value="HATPase_UhpB-NarQ-NarX-like"/>
    <property type="match status" value="1"/>
</dbReference>
<dbReference type="InterPro" id="IPR036890">
    <property type="entry name" value="HATPase_C_sf"/>
</dbReference>
<feature type="transmembrane region" description="Helical" evidence="9">
    <location>
        <begin position="101"/>
        <end position="125"/>
    </location>
</feature>
<evidence type="ECO:0000256" key="7">
    <source>
        <dbReference type="ARBA" id="ARBA00022840"/>
    </source>
</evidence>
<proteinExistence type="predicted"/>
<evidence type="ECO:0000313" key="11">
    <source>
        <dbReference type="EMBL" id="MFD1717172.1"/>
    </source>
</evidence>
<evidence type="ECO:0000256" key="1">
    <source>
        <dbReference type="ARBA" id="ARBA00000085"/>
    </source>
</evidence>
<keyword evidence="12" id="KW-1185">Reference proteome</keyword>
<keyword evidence="4" id="KW-0808">Transferase</keyword>
<dbReference type="PANTHER" id="PTHR24421:SF10">
    <property type="entry name" value="NITRATE_NITRITE SENSOR PROTEIN NARQ"/>
    <property type="match status" value="1"/>
</dbReference>
<evidence type="ECO:0000256" key="5">
    <source>
        <dbReference type="ARBA" id="ARBA00022741"/>
    </source>
</evidence>
<keyword evidence="7" id="KW-0067">ATP-binding</keyword>
<feature type="transmembrane region" description="Helical" evidence="9">
    <location>
        <begin position="78"/>
        <end position="95"/>
    </location>
</feature>
<reference evidence="12" key="1">
    <citation type="journal article" date="2019" name="Int. J. Syst. Evol. Microbiol.">
        <title>The Global Catalogue of Microorganisms (GCM) 10K type strain sequencing project: providing services to taxonomists for standard genome sequencing and annotation.</title>
        <authorList>
            <consortium name="The Broad Institute Genomics Platform"/>
            <consortium name="The Broad Institute Genome Sequencing Center for Infectious Disease"/>
            <person name="Wu L."/>
            <person name="Ma J."/>
        </authorList>
    </citation>
    <scope>NUCLEOTIDE SEQUENCE [LARGE SCALE GENOMIC DNA]</scope>
    <source>
        <strain evidence="12">JCM 17130</strain>
    </source>
</reference>
<feature type="transmembrane region" description="Helical" evidence="9">
    <location>
        <begin position="35"/>
        <end position="57"/>
    </location>
</feature>
<evidence type="ECO:0000259" key="10">
    <source>
        <dbReference type="Pfam" id="PF07730"/>
    </source>
</evidence>
<comment type="catalytic activity">
    <reaction evidence="1">
        <text>ATP + protein L-histidine = ADP + protein N-phospho-L-histidine.</text>
        <dbReference type="EC" id="2.7.13.3"/>
    </reaction>
</comment>
<evidence type="ECO:0000313" key="12">
    <source>
        <dbReference type="Proteomes" id="UP001597277"/>
    </source>
</evidence>
<keyword evidence="5" id="KW-0547">Nucleotide-binding</keyword>
<name>A0ABW4L2U7_9MICO</name>
<evidence type="ECO:0000256" key="3">
    <source>
        <dbReference type="ARBA" id="ARBA00022553"/>
    </source>
</evidence>
<dbReference type="EMBL" id="JBHUEE010000002">
    <property type="protein sequence ID" value="MFD1717172.1"/>
    <property type="molecule type" value="Genomic_DNA"/>
</dbReference>
<keyword evidence="9" id="KW-0472">Membrane</keyword>
<dbReference type="SUPFAM" id="SSF55874">
    <property type="entry name" value="ATPase domain of HSP90 chaperone/DNA topoisomerase II/histidine kinase"/>
    <property type="match status" value="1"/>
</dbReference>
<feature type="domain" description="Signal transduction histidine kinase subgroup 3 dimerisation and phosphoacceptor" evidence="10">
    <location>
        <begin position="215"/>
        <end position="280"/>
    </location>
</feature>
<keyword evidence="6 11" id="KW-0418">Kinase</keyword>
<feature type="transmembrane region" description="Helical" evidence="9">
    <location>
        <begin position="162"/>
        <end position="183"/>
    </location>
</feature>
<dbReference type="InterPro" id="IPR050482">
    <property type="entry name" value="Sensor_HK_TwoCompSys"/>
</dbReference>
<keyword evidence="8" id="KW-0902">Two-component regulatory system</keyword>
<keyword evidence="9" id="KW-1133">Transmembrane helix</keyword>
<evidence type="ECO:0000256" key="8">
    <source>
        <dbReference type="ARBA" id="ARBA00023012"/>
    </source>
</evidence>
<dbReference type="PANTHER" id="PTHR24421">
    <property type="entry name" value="NITRATE/NITRITE SENSOR PROTEIN NARX-RELATED"/>
    <property type="match status" value="1"/>
</dbReference>
<evidence type="ECO:0000256" key="9">
    <source>
        <dbReference type="SAM" id="Phobius"/>
    </source>
</evidence>
<keyword evidence="3" id="KW-0597">Phosphoprotein</keyword>
<comment type="caution">
    <text evidence="11">The sequence shown here is derived from an EMBL/GenBank/DDBJ whole genome shotgun (WGS) entry which is preliminary data.</text>
</comment>
<accession>A0ABW4L2U7</accession>
<evidence type="ECO:0000256" key="2">
    <source>
        <dbReference type="ARBA" id="ARBA00012438"/>
    </source>
</evidence>
<dbReference type="Gene3D" id="3.30.565.10">
    <property type="entry name" value="Histidine kinase-like ATPase, C-terminal domain"/>
    <property type="match status" value="1"/>
</dbReference>
<dbReference type="GO" id="GO:0016301">
    <property type="term" value="F:kinase activity"/>
    <property type="evidence" value="ECO:0007669"/>
    <property type="project" value="UniProtKB-KW"/>
</dbReference>
<keyword evidence="9" id="KW-0812">Transmembrane</keyword>
<dbReference type="InterPro" id="IPR011712">
    <property type="entry name" value="Sig_transdc_His_kin_sub3_dim/P"/>
</dbReference>
<dbReference type="Gene3D" id="1.20.5.1930">
    <property type="match status" value="1"/>
</dbReference>
<evidence type="ECO:0000256" key="6">
    <source>
        <dbReference type="ARBA" id="ARBA00022777"/>
    </source>
</evidence>
<dbReference type="Pfam" id="PF07730">
    <property type="entry name" value="HisKA_3"/>
    <property type="match status" value="1"/>
</dbReference>
<protein>
    <recommendedName>
        <fullName evidence="2">histidine kinase</fullName>
        <ecNumber evidence="2">2.7.13.3</ecNumber>
    </recommendedName>
</protein>